<keyword evidence="3" id="KW-0808">Transferase</keyword>
<dbReference type="EMBL" id="PDCK01000044">
    <property type="protein sequence ID" value="PRQ22953.1"/>
    <property type="molecule type" value="Genomic_DNA"/>
</dbReference>
<evidence type="ECO:0000256" key="2">
    <source>
        <dbReference type="ARBA" id="ARBA00022676"/>
    </source>
</evidence>
<accession>A0A2P6PLZ2</accession>
<dbReference type="PANTHER" id="PTHR48047">
    <property type="entry name" value="GLYCOSYLTRANSFERASE"/>
    <property type="match status" value="1"/>
</dbReference>
<dbReference type="SUPFAM" id="SSF53756">
    <property type="entry name" value="UDP-Glycosyltransferase/glycogen phosphorylase"/>
    <property type="match status" value="1"/>
</dbReference>
<evidence type="ECO:0000313" key="3">
    <source>
        <dbReference type="EMBL" id="PRQ22953.1"/>
    </source>
</evidence>
<dbReference type="PANTHER" id="PTHR48047:SF135">
    <property type="entry name" value="GLYCOSYLTRANSFERASE"/>
    <property type="match status" value="1"/>
</dbReference>
<keyword evidence="2 3" id="KW-0328">Glycosyltransferase</keyword>
<evidence type="ECO:0000313" key="4">
    <source>
        <dbReference type="Proteomes" id="UP000238479"/>
    </source>
</evidence>
<dbReference type="AlphaFoldDB" id="A0A2P6PLZ2"/>
<sequence length="155" mass="17263">METKTGQSHIFFFPYLSQGHIIPVIDMAKLFASKGIKTTIVSTPHNLSLFSKTIERSKLSGLEIGVLAIKFPAVEVGLPEGCESAHMVEGYEDLQKFLKATTMLEQPLEKLIKEHRPNCLVADIFFPWTTDVAARFGIPRLVFHGTNFISLSVSQ</sequence>
<proteinExistence type="inferred from homology"/>
<reference evidence="3 4" key="1">
    <citation type="journal article" date="2018" name="Nat. Genet.">
        <title>The Rosa genome provides new insights in the design of modern roses.</title>
        <authorList>
            <person name="Bendahmane M."/>
        </authorList>
    </citation>
    <scope>NUCLEOTIDE SEQUENCE [LARGE SCALE GENOMIC DNA]</scope>
    <source>
        <strain evidence="4">cv. Old Blush</strain>
    </source>
</reference>
<name>A0A2P6PLZ2_ROSCH</name>
<keyword evidence="4" id="KW-1185">Reference proteome</keyword>
<dbReference type="Gene3D" id="3.40.50.2000">
    <property type="entry name" value="Glycogen Phosphorylase B"/>
    <property type="match status" value="1"/>
</dbReference>
<dbReference type="Proteomes" id="UP000238479">
    <property type="component" value="Chromosome 6"/>
</dbReference>
<dbReference type="EC" id="2.4.1.-" evidence="3"/>
<organism evidence="3 4">
    <name type="scientific">Rosa chinensis</name>
    <name type="common">China rose</name>
    <dbReference type="NCBI Taxonomy" id="74649"/>
    <lineage>
        <taxon>Eukaryota</taxon>
        <taxon>Viridiplantae</taxon>
        <taxon>Streptophyta</taxon>
        <taxon>Embryophyta</taxon>
        <taxon>Tracheophyta</taxon>
        <taxon>Spermatophyta</taxon>
        <taxon>Magnoliopsida</taxon>
        <taxon>eudicotyledons</taxon>
        <taxon>Gunneridae</taxon>
        <taxon>Pentapetalae</taxon>
        <taxon>rosids</taxon>
        <taxon>fabids</taxon>
        <taxon>Rosales</taxon>
        <taxon>Rosaceae</taxon>
        <taxon>Rosoideae</taxon>
        <taxon>Rosoideae incertae sedis</taxon>
        <taxon>Rosa</taxon>
    </lineage>
</organism>
<protein>
    <submittedName>
        <fullName evidence="3">Putative hexosyltransferase</fullName>
        <ecNumber evidence="3">2.4.1.-</ecNumber>
    </submittedName>
</protein>
<dbReference type="Gramene" id="PRQ22953">
    <property type="protein sequence ID" value="PRQ22953"/>
    <property type="gene ID" value="RchiOBHm_Chr6g0255911"/>
</dbReference>
<dbReference type="GO" id="GO:0035251">
    <property type="term" value="F:UDP-glucosyltransferase activity"/>
    <property type="evidence" value="ECO:0007669"/>
    <property type="project" value="TreeGrafter"/>
</dbReference>
<evidence type="ECO:0000256" key="1">
    <source>
        <dbReference type="ARBA" id="ARBA00009995"/>
    </source>
</evidence>
<dbReference type="STRING" id="74649.A0A2P6PLZ2"/>
<dbReference type="OMA" id="ANSIECY"/>
<comment type="caution">
    <text evidence="3">The sequence shown here is derived from an EMBL/GenBank/DDBJ whole genome shotgun (WGS) entry which is preliminary data.</text>
</comment>
<comment type="similarity">
    <text evidence="1">Belongs to the UDP-glycosyltransferase family.</text>
</comment>
<gene>
    <name evidence="3" type="ORF">RchiOBHm_Chr6g0255911</name>
</gene>